<accession>A0A7G7MGK9</accession>
<protein>
    <submittedName>
        <fullName evidence="2">Uncharacterized protein</fullName>
    </submittedName>
</protein>
<reference evidence="2 3" key="1">
    <citation type="submission" date="2020-08" db="EMBL/GenBank/DDBJ databases">
        <authorList>
            <person name="Mo P."/>
        </authorList>
    </citation>
    <scope>NUCLEOTIDE SEQUENCE [LARGE SCALE GENOMIC DNA]</scope>
    <source>
        <strain evidence="2 3">CGMCC 4.1532</strain>
    </source>
</reference>
<keyword evidence="3" id="KW-1185">Reference proteome</keyword>
<evidence type="ECO:0000313" key="3">
    <source>
        <dbReference type="Proteomes" id="UP000515728"/>
    </source>
</evidence>
<dbReference type="RefSeq" id="WP_185718672.1">
    <property type="nucleotide sequence ID" value="NZ_BAAAWI010000001.1"/>
</dbReference>
<dbReference type="EMBL" id="CP060131">
    <property type="protein sequence ID" value="QNG51920.1"/>
    <property type="molecule type" value="Genomic_DNA"/>
</dbReference>
<dbReference type="KEGG" id="ppel:H6H00_28145"/>
<gene>
    <name evidence="2" type="ORF">H6H00_28145</name>
</gene>
<dbReference type="AlphaFoldDB" id="A0A7G7MGK9"/>
<name>A0A7G7MGK9_9PSEU</name>
<evidence type="ECO:0000313" key="2">
    <source>
        <dbReference type="EMBL" id="QNG51920.1"/>
    </source>
</evidence>
<sequence>MRSEVTYDLEQLGTSGFQDLSASLAVAVFGPEVQVMGAGRDGGRDMYVEGTHTWSDPRAHTDSDPGDHQVRSDDPAASEIWTDYTVFQVKQKAVLAARPQDNAAWLWSEVRKELELWVTTSAGRRRTPRQLVFITNVALTPTPETGGHDYLLRKITEYGDALAGSSRDANTQSAAARRRKLQRLRKIEKIRLWDRKIVSALLNVHGDVRRAFKALMSVPDVLADLAALSDTLPTHELEDGLRRHARTALLNDGKLYFAEAGGDSSSVQVHDVAVDLPVLGADALGNEPGNPDGPTRRSLINLVLDQADHVLKPGVGTSPAPRHLILTGDPGNPKTTISRLLTQAYRAALLRDAGTWALITARS</sequence>
<organism evidence="2 3">
    <name type="scientific">Pseudonocardia petroleophila</name>
    <dbReference type="NCBI Taxonomy" id="37331"/>
    <lineage>
        <taxon>Bacteria</taxon>
        <taxon>Bacillati</taxon>
        <taxon>Actinomycetota</taxon>
        <taxon>Actinomycetes</taxon>
        <taxon>Pseudonocardiales</taxon>
        <taxon>Pseudonocardiaceae</taxon>
        <taxon>Pseudonocardia</taxon>
    </lineage>
</organism>
<feature type="compositionally biased region" description="Basic and acidic residues" evidence="1">
    <location>
        <begin position="55"/>
        <end position="73"/>
    </location>
</feature>
<proteinExistence type="predicted"/>
<dbReference type="Proteomes" id="UP000515728">
    <property type="component" value="Chromosome"/>
</dbReference>
<evidence type="ECO:0000256" key="1">
    <source>
        <dbReference type="SAM" id="MobiDB-lite"/>
    </source>
</evidence>
<feature type="region of interest" description="Disordered" evidence="1">
    <location>
        <begin position="47"/>
        <end position="73"/>
    </location>
</feature>